<dbReference type="PANTHER" id="PTHR42998">
    <property type="entry name" value="TYPE I RESTRICTION ENZYME HINDVIIP M PROTEIN-RELATED"/>
    <property type="match status" value="1"/>
</dbReference>
<dbReference type="Gene3D" id="3.40.50.150">
    <property type="entry name" value="Vaccinia Virus protein VP39"/>
    <property type="match status" value="1"/>
</dbReference>
<dbReference type="Pfam" id="PF13588">
    <property type="entry name" value="HSDR_N_2"/>
    <property type="match status" value="1"/>
</dbReference>
<feature type="domain" description="DNA methylase adenine-specific" evidence="4">
    <location>
        <begin position="339"/>
        <end position="414"/>
    </location>
</feature>
<feature type="region of interest" description="Disordered" evidence="3">
    <location>
        <begin position="1608"/>
        <end position="1639"/>
    </location>
</feature>
<reference evidence="6" key="1">
    <citation type="submission" date="2021-06" db="EMBL/GenBank/DDBJ databases">
        <authorList>
            <person name="Kallberg Y."/>
            <person name="Tangrot J."/>
            <person name="Rosling A."/>
        </authorList>
    </citation>
    <scope>NUCLEOTIDE SEQUENCE</scope>
    <source>
        <strain evidence="6">IN212</strain>
    </source>
</reference>
<sequence length="1639" mass="188610">MNQKEKDQQIQSLQAKIQELEKKLEDYSQGGIKTLFSGKANTTPEELEAVQPLAKELVEVYGYNKNEIKTHPQFRISLSPSDEKKSYPVDIAVFENNKLKIICECKKISSQEGKEQLRKYLRMCEAKIGVWFNGKERIVLKKVETKETHPRYEELKPRENLKSVFHQIKKSLQKTVIGSTNEPDIAKNVLKILFCKIFDERYQSESGFAEFYANIDKPQENAVADAFEVFIGTALKGEHGQFFTPRNVVRFIINFLDVNETQKIIDPACGTGEKEEIEREKIAIARKNIFGCDKDSFLAQACKAYMCILGDEKYDIIITNPPFGKTIAVDDEKVLKNFTIVLPEGIFGNESDSYREIRDFLLENYSLLAIFSIPQETFEPFTGNKCSILILENKKYEEASKVIFANIQKIGHNKRGETLYRYNNSGIPLKDEEGNFVVNDELNDIFLEIKKNNVLHYKKSHKETKIFYVLAQEIKETPNLFLIPSYYNGFLKLINELKTEKNENSFCINIGELIEKNILFTNKNKNIPRGKAVDSHFYLPFREGLVPFIRTSDIQNLEITKRPQKWVNHEIYENFRQDIKAYDILFVKDGMERIGETAMIMPGEEKLILQRPLTAVEVICSQEDIDRTRQKEGKTTIQVVDRTPPLSKSLANINQKYWDKIVINDEWGELKSEKKLSPGILWKILQDGKLFKYVNPNAGVDKNDCQFVSADILADFQRIFGEEEEKIKIIKKDFAINDVIRPGDWGASPEAFKFLQDTIASEVKVIYKPGEYDLAEFEGVENLADANIQVAVNFEQEQETEGESNSPDARESGSDSNSNGSSETGDNKTTIQIPLDTITEYLRDYDPNAYGDGFVINDGQDESIFVESDMANPITAEITQIDEIRGKYPYHFAEYKIKPIEIKIISDGREARARAEKRQVKIEIPGFVNEEEKKDLIVKKGSKVKITLSDNDNNKKIIQAGEQKYISSNYVLEVSDDYSIRVENEEEIPFEYNFNSENLSSLISEARAFRYEVGATPKVFREIIEEIRKHRQFGELTLEKQAEIIGILEINEYPVIVAKKQQRDLTGSKENIVEHLEDLVENGYQPTDNLIPKRINAGENAENQCQGIVQEIEKKIREVGPGEYPQWPEKINEIIGVPQPQQEGMTTEQRIEEFVVLITDDELAKKAIDDIHKIAGLIQQSEYQSGQKIINNVAGDLAEKAIVKLDLLTEFNIRYQKLQAWKLLDDYQKEKLENPDNQAKKVEIKTRLESFTKEQINWVQEKAEIAAEKMADFQATVGLRKELSVLLTEAEAENDYEKLIESENEVEKLEDYRQKIKEFQDEFFGPDETILSAVWKKKNEGYSPSNFLEQSANASLPELEKKAQQDKEIAEFPPYIEKQPEPKYYRGFKVNYQNQKSINQRLERAKEGAKKNVADYQAAIKDIDTILDKNVELDYRITAFQEDLTPLQQKVKQVKGDAITERLLALEKKQYLAENEKELNEYEKKENYAENEKSIFTNRKTENRYFTTAEKLTELKAGFNLDYQSETGRKQTIKCLSMDYDEEADINNFNQTNYDKLNSFAEALPDSDQQIVWTSCNDMLGGIAAQILTKYKAKKVYENACQNDADGAAWERGLDDEEKNQIKKAKTPDQVKQEQENIA</sequence>
<protein>
    <submittedName>
        <fullName evidence="6">15880_t:CDS:1</fullName>
    </submittedName>
</protein>
<dbReference type="InterPro" id="IPR002052">
    <property type="entry name" value="DNA_methylase_N6_adenine_CS"/>
</dbReference>
<feature type="coiled-coil region" evidence="2">
    <location>
        <begin position="1392"/>
        <end position="1419"/>
    </location>
</feature>
<dbReference type="GO" id="GO:0003677">
    <property type="term" value="F:DNA binding"/>
    <property type="evidence" value="ECO:0007669"/>
    <property type="project" value="InterPro"/>
</dbReference>
<proteinExistence type="predicted"/>
<feature type="coiled-coil region" evidence="2">
    <location>
        <begin position="1289"/>
        <end position="1322"/>
    </location>
</feature>
<feature type="domain" description="DNA methylase adenine-specific" evidence="4">
    <location>
        <begin position="221"/>
        <end position="308"/>
    </location>
</feature>
<evidence type="ECO:0000256" key="3">
    <source>
        <dbReference type="SAM" id="MobiDB-lite"/>
    </source>
</evidence>
<feature type="coiled-coil region" evidence="2">
    <location>
        <begin position="3"/>
        <end position="30"/>
    </location>
</feature>
<dbReference type="PRINTS" id="PR00507">
    <property type="entry name" value="N12N6MTFRASE"/>
</dbReference>
<organism evidence="6 7">
    <name type="scientific">Racocetra fulgida</name>
    <dbReference type="NCBI Taxonomy" id="60492"/>
    <lineage>
        <taxon>Eukaryota</taxon>
        <taxon>Fungi</taxon>
        <taxon>Fungi incertae sedis</taxon>
        <taxon>Mucoromycota</taxon>
        <taxon>Glomeromycotina</taxon>
        <taxon>Glomeromycetes</taxon>
        <taxon>Diversisporales</taxon>
        <taxon>Gigasporaceae</taxon>
        <taxon>Racocetra</taxon>
    </lineage>
</organism>
<feature type="compositionally biased region" description="Basic and acidic residues" evidence="3">
    <location>
        <begin position="1626"/>
        <end position="1639"/>
    </location>
</feature>
<dbReference type="InterPro" id="IPR003356">
    <property type="entry name" value="DNA_methylase_A-5"/>
</dbReference>
<dbReference type="InterPro" id="IPR029464">
    <property type="entry name" value="HSDR_N"/>
</dbReference>
<evidence type="ECO:0000256" key="2">
    <source>
        <dbReference type="SAM" id="Coils"/>
    </source>
</evidence>
<dbReference type="Pfam" id="PF02384">
    <property type="entry name" value="N6_Mtase"/>
    <property type="match status" value="2"/>
</dbReference>
<accession>A0A9N8VS79</accession>
<feature type="domain" description="Type I restriction enzyme R protein N-terminal" evidence="5">
    <location>
        <begin position="51"/>
        <end position="150"/>
    </location>
</feature>
<feature type="coiled-coil region" evidence="2">
    <location>
        <begin position="1465"/>
        <end position="1492"/>
    </location>
</feature>
<keyword evidence="7" id="KW-1185">Reference proteome</keyword>
<evidence type="ECO:0000259" key="5">
    <source>
        <dbReference type="Pfam" id="PF13588"/>
    </source>
</evidence>
<dbReference type="InterPro" id="IPR029063">
    <property type="entry name" value="SAM-dependent_MTases_sf"/>
</dbReference>
<dbReference type="Proteomes" id="UP000789396">
    <property type="component" value="Unassembled WGS sequence"/>
</dbReference>
<dbReference type="PROSITE" id="PS00092">
    <property type="entry name" value="N6_MTASE"/>
    <property type="match status" value="1"/>
</dbReference>
<dbReference type="SUPFAM" id="SSF53335">
    <property type="entry name" value="S-adenosyl-L-methionine-dependent methyltransferases"/>
    <property type="match status" value="1"/>
</dbReference>
<dbReference type="PANTHER" id="PTHR42998:SF1">
    <property type="entry name" value="TYPE I RESTRICTION ENZYME HINDI METHYLASE SUBUNIT"/>
    <property type="match status" value="1"/>
</dbReference>
<evidence type="ECO:0000313" key="7">
    <source>
        <dbReference type="Proteomes" id="UP000789396"/>
    </source>
</evidence>
<name>A0A9N8VS79_9GLOM</name>
<dbReference type="OrthoDB" id="2417495at2759"/>
<feature type="compositionally biased region" description="Low complexity" evidence="3">
    <location>
        <begin position="814"/>
        <end position="824"/>
    </location>
</feature>
<keyword evidence="1" id="KW-0680">Restriction system</keyword>
<evidence type="ECO:0000256" key="1">
    <source>
        <dbReference type="ARBA" id="ARBA00022747"/>
    </source>
</evidence>
<dbReference type="GO" id="GO:0009307">
    <property type="term" value="P:DNA restriction-modification system"/>
    <property type="evidence" value="ECO:0007669"/>
    <property type="project" value="UniProtKB-KW"/>
</dbReference>
<evidence type="ECO:0000313" key="6">
    <source>
        <dbReference type="EMBL" id="CAG8460581.1"/>
    </source>
</evidence>
<gene>
    <name evidence="6" type="ORF">RFULGI_LOCUS665</name>
</gene>
<dbReference type="EMBL" id="CAJVPZ010000308">
    <property type="protein sequence ID" value="CAG8460581.1"/>
    <property type="molecule type" value="Genomic_DNA"/>
</dbReference>
<dbReference type="GO" id="GO:0032259">
    <property type="term" value="P:methylation"/>
    <property type="evidence" value="ECO:0007669"/>
    <property type="project" value="InterPro"/>
</dbReference>
<comment type="caution">
    <text evidence="6">The sequence shown here is derived from an EMBL/GenBank/DDBJ whole genome shotgun (WGS) entry which is preliminary data.</text>
</comment>
<feature type="region of interest" description="Disordered" evidence="3">
    <location>
        <begin position="795"/>
        <end position="832"/>
    </location>
</feature>
<evidence type="ECO:0000259" key="4">
    <source>
        <dbReference type="Pfam" id="PF02384"/>
    </source>
</evidence>
<dbReference type="InterPro" id="IPR052916">
    <property type="entry name" value="Type-I_RE_MTase_Subunit"/>
</dbReference>
<dbReference type="GO" id="GO:0008170">
    <property type="term" value="F:N-methyltransferase activity"/>
    <property type="evidence" value="ECO:0007669"/>
    <property type="project" value="InterPro"/>
</dbReference>
<keyword evidence="2" id="KW-0175">Coiled coil</keyword>